<sequence length="126" mass="13237">MVCAKCQKLVKKTQLATPDVKKKNEMYYGSPASSSTKSTGSIKGAGSTLGNNGISKSKALSKSAKNPYAQYASTCDTCRTKIEAGRKYCQKCAYQKNACPMCGKSMAATASGSKAPVVAGQKFTLK</sequence>
<name>A0ACC3S8M0_9PEZI</name>
<protein>
    <submittedName>
        <fullName evidence="1">Uncharacterized protein</fullName>
    </submittedName>
</protein>
<evidence type="ECO:0000313" key="1">
    <source>
        <dbReference type="EMBL" id="KAK8202118.1"/>
    </source>
</evidence>
<dbReference type="EMBL" id="JAMKPW020000033">
    <property type="protein sequence ID" value="KAK8202118.1"/>
    <property type="molecule type" value="Genomic_DNA"/>
</dbReference>
<accession>A0ACC3S8M0</accession>
<proteinExistence type="predicted"/>
<gene>
    <name evidence="1" type="ORF">M8818_005644</name>
</gene>
<organism evidence="1 2">
    <name type="scientific">Zalaria obscura</name>
    <dbReference type="NCBI Taxonomy" id="2024903"/>
    <lineage>
        <taxon>Eukaryota</taxon>
        <taxon>Fungi</taxon>
        <taxon>Dikarya</taxon>
        <taxon>Ascomycota</taxon>
        <taxon>Pezizomycotina</taxon>
        <taxon>Dothideomycetes</taxon>
        <taxon>Dothideomycetidae</taxon>
        <taxon>Dothideales</taxon>
        <taxon>Zalariaceae</taxon>
        <taxon>Zalaria</taxon>
    </lineage>
</organism>
<evidence type="ECO:0000313" key="2">
    <source>
        <dbReference type="Proteomes" id="UP001320706"/>
    </source>
</evidence>
<reference evidence="1" key="1">
    <citation type="submission" date="2024-02" db="EMBL/GenBank/DDBJ databases">
        <title>Metagenome Assembled Genome of Zalaria obscura JY119.</title>
        <authorList>
            <person name="Vighnesh L."/>
            <person name="Jagadeeshwari U."/>
            <person name="Venkata Ramana C."/>
            <person name="Sasikala C."/>
        </authorList>
    </citation>
    <scope>NUCLEOTIDE SEQUENCE</scope>
    <source>
        <strain evidence="1">JY119</strain>
    </source>
</reference>
<keyword evidence="2" id="KW-1185">Reference proteome</keyword>
<comment type="caution">
    <text evidence="1">The sequence shown here is derived from an EMBL/GenBank/DDBJ whole genome shotgun (WGS) entry which is preliminary data.</text>
</comment>
<dbReference type="Proteomes" id="UP001320706">
    <property type="component" value="Unassembled WGS sequence"/>
</dbReference>